<dbReference type="CDD" id="cd00130">
    <property type="entry name" value="PAS"/>
    <property type="match status" value="1"/>
</dbReference>
<dbReference type="InterPro" id="IPR003594">
    <property type="entry name" value="HATPase_dom"/>
</dbReference>
<evidence type="ECO:0000259" key="11">
    <source>
        <dbReference type="PROSITE" id="PS50109"/>
    </source>
</evidence>
<evidence type="ECO:0000256" key="10">
    <source>
        <dbReference type="SAM" id="SignalP"/>
    </source>
</evidence>
<gene>
    <name evidence="13" type="ORF">GT747_09720</name>
    <name evidence="14" type="ORF">SAMN05444424_1055</name>
</gene>
<dbReference type="Gene3D" id="3.30.450.20">
    <property type="entry name" value="PAS domain"/>
    <property type="match status" value="1"/>
</dbReference>
<dbReference type="InterPro" id="IPR050351">
    <property type="entry name" value="BphY/WalK/GraS-like"/>
</dbReference>
<sequence>MKKEIFRKTLLLCTVAILLCSAVSVAILQRERKDEQVASVVSGLRALSENAQGQTSTEDFNRAARTFSSNYDGARLTIVDQSGRVVGDSHEDPATMENHGDREEIAEAKESGVGVSERWSDTLKGRLRYVAVQADNGYIYRASVRVRSLNQAFVSILPAAIISILAAVLFSALGAKLVAKKIARPVEEIVEGLQNIDNGDYSRLPLPDCDELASLVVSINTLSENIDHTLKDLRGERQKTLFLLDNVQEGLLALDKDTRVITVNRAAAAFLQVPPGRVAGQTISHLTTNKALIDAVLAAVEGPESLGSAFDLDDREGEKALLCSVLPVQADWIEGERGAIVVLRDVTEERRRQQMRSEFFQNASHELKTPITSIGGFAQLLQSGMVTEEETRQRYLHNIEKETGRMAELIGDILKISRYEEGEVPRNEQVDLAALAGEVMERLQPVADRQGISLEMESRGGDLRLWGSKKDMEDLIGNLCDNAVKYNRPGGSVRVLLTALPEEVQIAVEDTGVGIPAAHLSRVFERFYRVEKDRNKKVGGTGLGLAIVKHICALYGGRVDIQSAEGKGTAVTAVLRRER</sequence>
<evidence type="ECO:0000256" key="2">
    <source>
        <dbReference type="ARBA" id="ARBA00004370"/>
    </source>
</evidence>
<keyword evidence="10" id="KW-0732">Signal</keyword>
<dbReference type="Gene3D" id="6.10.340.10">
    <property type="match status" value="1"/>
</dbReference>
<dbReference type="PANTHER" id="PTHR45453:SF1">
    <property type="entry name" value="PHOSPHATE REGULON SENSOR PROTEIN PHOR"/>
    <property type="match status" value="1"/>
</dbReference>
<feature type="domain" description="Histidine kinase" evidence="11">
    <location>
        <begin position="362"/>
        <end position="579"/>
    </location>
</feature>
<dbReference type="SUPFAM" id="SSF55785">
    <property type="entry name" value="PYP-like sensor domain (PAS domain)"/>
    <property type="match status" value="1"/>
</dbReference>
<evidence type="ECO:0000313" key="14">
    <source>
        <dbReference type="EMBL" id="SHF98874.1"/>
    </source>
</evidence>
<evidence type="ECO:0000256" key="3">
    <source>
        <dbReference type="ARBA" id="ARBA00012438"/>
    </source>
</evidence>
<dbReference type="SUPFAM" id="SSF47384">
    <property type="entry name" value="Homodimeric domain of signal transducing histidine kinase"/>
    <property type="match status" value="1"/>
</dbReference>
<dbReference type="Pfam" id="PF00672">
    <property type="entry name" value="HAMP"/>
    <property type="match status" value="1"/>
</dbReference>
<dbReference type="CDD" id="cd06225">
    <property type="entry name" value="HAMP"/>
    <property type="match status" value="1"/>
</dbReference>
<dbReference type="PROSITE" id="PS50885">
    <property type="entry name" value="HAMP"/>
    <property type="match status" value="1"/>
</dbReference>
<dbReference type="PANTHER" id="PTHR45453">
    <property type="entry name" value="PHOSPHATE REGULON SENSOR PROTEIN PHOR"/>
    <property type="match status" value="1"/>
</dbReference>
<dbReference type="Proteomes" id="UP000474718">
    <property type="component" value="Unassembled WGS sequence"/>
</dbReference>
<dbReference type="SUPFAM" id="SSF55874">
    <property type="entry name" value="ATPase domain of HSP90 chaperone/DNA topoisomerase II/histidine kinase"/>
    <property type="match status" value="1"/>
</dbReference>
<evidence type="ECO:0000313" key="13">
    <source>
        <dbReference type="EMBL" id="MZL70028.1"/>
    </source>
</evidence>
<keyword evidence="5" id="KW-0808">Transferase</keyword>
<feature type="transmembrane region" description="Helical" evidence="9">
    <location>
        <begin position="152"/>
        <end position="175"/>
    </location>
</feature>
<evidence type="ECO:0000256" key="9">
    <source>
        <dbReference type="SAM" id="Phobius"/>
    </source>
</evidence>
<dbReference type="GO" id="GO:0000155">
    <property type="term" value="F:phosphorelay sensor kinase activity"/>
    <property type="evidence" value="ECO:0007669"/>
    <property type="project" value="InterPro"/>
</dbReference>
<dbReference type="InterPro" id="IPR005467">
    <property type="entry name" value="His_kinase_dom"/>
</dbReference>
<dbReference type="CDD" id="cd00075">
    <property type="entry name" value="HATPase"/>
    <property type="match status" value="1"/>
</dbReference>
<dbReference type="EMBL" id="FQVY01000002">
    <property type="protein sequence ID" value="SHF98874.1"/>
    <property type="molecule type" value="Genomic_DNA"/>
</dbReference>
<dbReference type="InterPro" id="IPR036097">
    <property type="entry name" value="HisK_dim/P_sf"/>
</dbReference>
<evidence type="ECO:0000259" key="12">
    <source>
        <dbReference type="PROSITE" id="PS50885"/>
    </source>
</evidence>
<dbReference type="SMART" id="SM00388">
    <property type="entry name" value="HisKA"/>
    <property type="match status" value="1"/>
</dbReference>
<dbReference type="InterPro" id="IPR035965">
    <property type="entry name" value="PAS-like_dom_sf"/>
</dbReference>
<evidence type="ECO:0000256" key="5">
    <source>
        <dbReference type="ARBA" id="ARBA00022679"/>
    </source>
</evidence>
<keyword evidence="9" id="KW-0812">Transmembrane</keyword>
<evidence type="ECO:0000313" key="15">
    <source>
        <dbReference type="Proteomes" id="UP000184089"/>
    </source>
</evidence>
<dbReference type="CDD" id="cd00082">
    <property type="entry name" value="HisKA"/>
    <property type="match status" value="1"/>
</dbReference>
<dbReference type="InterPro" id="IPR000014">
    <property type="entry name" value="PAS"/>
</dbReference>
<dbReference type="PRINTS" id="PR00344">
    <property type="entry name" value="BCTRLSENSOR"/>
</dbReference>
<dbReference type="InterPro" id="IPR036890">
    <property type="entry name" value="HATPase_C_sf"/>
</dbReference>
<name>A0AAQ1MCI6_9FIRM</name>
<proteinExistence type="predicted"/>
<dbReference type="GO" id="GO:0004721">
    <property type="term" value="F:phosphoprotein phosphatase activity"/>
    <property type="evidence" value="ECO:0007669"/>
    <property type="project" value="TreeGrafter"/>
</dbReference>
<feature type="signal peptide" evidence="10">
    <location>
        <begin position="1"/>
        <end position="26"/>
    </location>
</feature>
<dbReference type="InterPro" id="IPR003661">
    <property type="entry name" value="HisK_dim/P_dom"/>
</dbReference>
<comment type="subcellular location">
    <subcellularLocation>
        <location evidence="2">Membrane</location>
    </subcellularLocation>
</comment>
<reference evidence="14" key="2">
    <citation type="submission" date="2016-11" db="EMBL/GenBank/DDBJ databases">
        <authorList>
            <person name="Varghese N."/>
            <person name="Submissions S."/>
        </authorList>
    </citation>
    <scope>NUCLEOTIDE SEQUENCE</scope>
    <source>
        <strain evidence="14">DSM 4029</strain>
    </source>
</reference>
<evidence type="ECO:0000256" key="6">
    <source>
        <dbReference type="ARBA" id="ARBA00022777"/>
    </source>
</evidence>
<dbReference type="GO" id="GO:0005886">
    <property type="term" value="C:plasma membrane"/>
    <property type="evidence" value="ECO:0007669"/>
    <property type="project" value="TreeGrafter"/>
</dbReference>
<evidence type="ECO:0000256" key="7">
    <source>
        <dbReference type="ARBA" id="ARBA00023012"/>
    </source>
</evidence>
<dbReference type="SMART" id="SM00387">
    <property type="entry name" value="HATPase_c"/>
    <property type="match status" value="1"/>
</dbReference>
<reference evidence="15" key="1">
    <citation type="submission" date="2016-11" db="EMBL/GenBank/DDBJ databases">
        <authorList>
            <person name="Jaros S."/>
            <person name="Januszkiewicz K."/>
            <person name="Wedrychowicz H."/>
        </authorList>
    </citation>
    <scope>NUCLEOTIDE SEQUENCE [LARGE SCALE GENOMIC DNA]</scope>
    <source>
        <strain evidence="15">DSM 4029</strain>
    </source>
</reference>
<evidence type="ECO:0000256" key="1">
    <source>
        <dbReference type="ARBA" id="ARBA00000085"/>
    </source>
</evidence>
<reference evidence="13 16" key="3">
    <citation type="journal article" date="2019" name="Nat. Med.">
        <title>A library of human gut bacterial isolates paired with longitudinal multiomics data enables mechanistic microbiome research.</title>
        <authorList>
            <person name="Poyet M."/>
            <person name="Groussin M."/>
            <person name="Gibbons S.M."/>
            <person name="Avila-Pacheco J."/>
            <person name="Jiang X."/>
            <person name="Kearney S.M."/>
            <person name="Perrotta A.R."/>
            <person name="Berdy B."/>
            <person name="Zhao S."/>
            <person name="Lieberman T.D."/>
            <person name="Swanson P.K."/>
            <person name="Smith M."/>
            <person name="Roesemann S."/>
            <person name="Alexander J.E."/>
            <person name="Rich S.A."/>
            <person name="Livny J."/>
            <person name="Vlamakis H."/>
            <person name="Clish C."/>
            <person name="Bullock K."/>
            <person name="Deik A."/>
            <person name="Scott J."/>
            <person name="Pierce K.A."/>
            <person name="Xavier R.J."/>
            <person name="Alm E.J."/>
        </authorList>
    </citation>
    <scope>NUCLEOTIDE SEQUENCE [LARGE SCALE GENOMIC DNA]</scope>
    <source>
        <strain evidence="13 16">BIOML-A2</strain>
    </source>
</reference>
<dbReference type="Gene3D" id="3.30.565.10">
    <property type="entry name" value="Histidine kinase-like ATPase, C-terminal domain"/>
    <property type="match status" value="1"/>
</dbReference>
<dbReference type="InterPro" id="IPR004358">
    <property type="entry name" value="Sig_transdc_His_kin-like_C"/>
</dbReference>
<dbReference type="FunFam" id="3.30.565.10:FF:000006">
    <property type="entry name" value="Sensor histidine kinase WalK"/>
    <property type="match status" value="1"/>
</dbReference>
<organism evidence="14 15">
    <name type="scientific">Bittarella massiliensis</name>
    <name type="common">ex Durand et al. 2017</name>
    <dbReference type="NCBI Taxonomy" id="1720313"/>
    <lineage>
        <taxon>Bacteria</taxon>
        <taxon>Bacillati</taxon>
        <taxon>Bacillota</taxon>
        <taxon>Clostridia</taxon>
        <taxon>Eubacteriales</taxon>
        <taxon>Oscillospiraceae</taxon>
        <taxon>Bittarella (ex Durand et al. 2017)</taxon>
    </lineage>
</organism>
<comment type="caution">
    <text evidence="14">The sequence shown here is derived from an EMBL/GenBank/DDBJ whole genome shotgun (WGS) entry which is preliminary data.</text>
</comment>
<dbReference type="AlphaFoldDB" id="A0AAQ1MCI6"/>
<dbReference type="Pfam" id="PF00512">
    <property type="entry name" value="HisKA"/>
    <property type="match status" value="1"/>
</dbReference>
<keyword evidence="9" id="KW-1133">Transmembrane helix</keyword>
<evidence type="ECO:0000256" key="8">
    <source>
        <dbReference type="ARBA" id="ARBA00023136"/>
    </source>
</evidence>
<protein>
    <recommendedName>
        <fullName evidence="3">histidine kinase</fullName>
        <ecNumber evidence="3">2.7.13.3</ecNumber>
    </recommendedName>
</protein>
<keyword evidence="4" id="KW-0597">Phosphoprotein</keyword>
<dbReference type="Pfam" id="PF08448">
    <property type="entry name" value="PAS_4"/>
    <property type="match status" value="1"/>
</dbReference>
<feature type="chain" id="PRO_5042978621" description="histidine kinase" evidence="10">
    <location>
        <begin position="27"/>
        <end position="579"/>
    </location>
</feature>
<dbReference type="Pfam" id="PF02518">
    <property type="entry name" value="HATPase_c"/>
    <property type="match status" value="1"/>
</dbReference>
<keyword evidence="6 14" id="KW-0418">Kinase</keyword>
<dbReference type="InterPro" id="IPR013656">
    <property type="entry name" value="PAS_4"/>
</dbReference>
<keyword evidence="7" id="KW-0902">Two-component regulatory system</keyword>
<keyword evidence="8 9" id="KW-0472">Membrane</keyword>
<accession>A0AAQ1MCI6</accession>
<comment type="catalytic activity">
    <reaction evidence="1">
        <text>ATP + protein L-histidine = ADP + protein N-phospho-L-histidine.</text>
        <dbReference type="EC" id="2.7.13.3"/>
    </reaction>
</comment>
<keyword evidence="16" id="KW-1185">Reference proteome</keyword>
<feature type="domain" description="HAMP" evidence="12">
    <location>
        <begin position="180"/>
        <end position="231"/>
    </location>
</feature>
<dbReference type="RefSeq" id="WP_021660037.1">
    <property type="nucleotide sequence ID" value="NZ_FQVY01000002.1"/>
</dbReference>
<dbReference type="Proteomes" id="UP000184089">
    <property type="component" value="Unassembled WGS sequence"/>
</dbReference>
<dbReference type="GO" id="GO:0016036">
    <property type="term" value="P:cellular response to phosphate starvation"/>
    <property type="evidence" value="ECO:0007669"/>
    <property type="project" value="TreeGrafter"/>
</dbReference>
<dbReference type="PROSITE" id="PS50109">
    <property type="entry name" value="HIS_KIN"/>
    <property type="match status" value="1"/>
</dbReference>
<dbReference type="FunFam" id="1.10.287.130:FF:000001">
    <property type="entry name" value="Two-component sensor histidine kinase"/>
    <property type="match status" value="1"/>
</dbReference>
<dbReference type="InterPro" id="IPR003660">
    <property type="entry name" value="HAMP_dom"/>
</dbReference>
<dbReference type="EMBL" id="WWVX01000006">
    <property type="protein sequence ID" value="MZL70028.1"/>
    <property type="molecule type" value="Genomic_DNA"/>
</dbReference>
<evidence type="ECO:0000313" key="16">
    <source>
        <dbReference type="Proteomes" id="UP000474718"/>
    </source>
</evidence>
<evidence type="ECO:0000256" key="4">
    <source>
        <dbReference type="ARBA" id="ARBA00022553"/>
    </source>
</evidence>
<dbReference type="SMART" id="SM00304">
    <property type="entry name" value="HAMP"/>
    <property type="match status" value="1"/>
</dbReference>
<dbReference type="EC" id="2.7.13.3" evidence="3"/>
<dbReference type="Gene3D" id="1.10.287.130">
    <property type="match status" value="1"/>
</dbReference>